<organism evidence="2 3">
    <name type="scientific">Agromyces cerinus subsp. cerinus</name>
    <dbReference type="NCBI Taxonomy" id="232089"/>
    <lineage>
        <taxon>Bacteria</taxon>
        <taxon>Bacillati</taxon>
        <taxon>Actinomycetota</taxon>
        <taxon>Actinomycetes</taxon>
        <taxon>Micrococcales</taxon>
        <taxon>Microbacteriaceae</taxon>
        <taxon>Agromyces</taxon>
    </lineage>
</organism>
<evidence type="ECO:0000313" key="2">
    <source>
        <dbReference type="EMBL" id="SIN72988.1"/>
    </source>
</evidence>
<feature type="region of interest" description="Disordered" evidence="1">
    <location>
        <begin position="75"/>
        <end position="96"/>
    </location>
</feature>
<reference evidence="3" key="1">
    <citation type="submission" date="2016-11" db="EMBL/GenBank/DDBJ databases">
        <authorList>
            <person name="Varghese N."/>
            <person name="Submissions S."/>
        </authorList>
    </citation>
    <scope>NUCLEOTIDE SEQUENCE [LARGE SCALE GENOMIC DNA]</scope>
    <source>
        <strain evidence="3">DSM 8595</strain>
    </source>
</reference>
<protein>
    <submittedName>
        <fullName evidence="2">Uncharacterized protein</fullName>
    </submittedName>
</protein>
<accession>A0A1N6DQA9</accession>
<dbReference type="Proteomes" id="UP000184699">
    <property type="component" value="Unassembled WGS sequence"/>
</dbReference>
<evidence type="ECO:0000313" key="3">
    <source>
        <dbReference type="Proteomes" id="UP000184699"/>
    </source>
</evidence>
<gene>
    <name evidence="2" type="ORF">SAMN05443544_0594</name>
</gene>
<sequence>MGEPKWHPFMATEERSPGVWTLVDSMGRDYGEVRIVRIGSEVGYVGSLRGTPVGRWTTLRVSLENVHLAFIRDHAPGGFAPNPWPTTGLGDRPKPS</sequence>
<proteinExistence type="predicted"/>
<dbReference type="STRING" id="232089.SAMN05443544_0594"/>
<name>A0A1N6DQA9_9MICO</name>
<keyword evidence="3" id="KW-1185">Reference proteome</keyword>
<dbReference type="AlphaFoldDB" id="A0A1N6DQA9"/>
<dbReference type="EMBL" id="FSRJ01000001">
    <property type="protein sequence ID" value="SIN72988.1"/>
    <property type="molecule type" value="Genomic_DNA"/>
</dbReference>
<evidence type="ECO:0000256" key="1">
    <source>
        <dbReference type="SAM" id="MobiDB-lite"/>
    </source>
</evidence>